<reference evidence="2 3" key="1">
    <citation type="submission" date="2017-03" db="EMBL/GenBank/DDBJ databases">
        <title>WGS assembly of Porphyra umbilicalis.</title>
        <authorList>
            <person name="Brawley S.H."/>
            <person name="Blouin N.A."/>
            <person name="Ficko-Blean E."/>
            <person name="Wheeler G.L."/>
            <person name="Lohr M."/>
            <person name="Goodson H.V."/>
            <person name="Jenkins J.W."/>
            <person name="Blaby-Haas C.E."/>
            <person name="Helliwell K.E."/>
            <person name="Chan C."/>
            <person name="Marriage T."/>
            <person name="Bhattacharya D."/>
            <person name="Klein A.S."/>
            <person name="Badis Y."/>
            <person name="Brodie J."/>
            <person name="Cao Y."/>
            <person name="Collen J."/>
            <person name="Dittami S.M."/>
            <person name="Gachon C.M."/>
            <person name="Green B.R."/>
            <person name="Karpowicz S."/>
            <person name="Kim J.W."/>
            <person name="Kudahl U."/>
            <person name="Lin S."/>
            <person name="Michel G."/>
            <person name="Mittag M."/>
            <person name="Olson B.J."/>
            <person name="Pangilinan J."/>
            <person name="Peng Y."/>
            <person name="Qiu H."/>
            <person name="Shu S."/>
            <person name="Singer J.T."/>
            <person name="Smith A.G."/>
            <person name="Sprecher B.N."/>
            <person name="Wagner V."/>
            <person name="Wang W."/>
            <person name="Wang Z.-Y."/>
            <person name="Yan J."/>
            <person name="Yarish C."/>
            <person name="Zoeuner-Riek S."/>
            <person name="Zhuang Y."/>
            <person name="Zou Y."/>
            <person name="Lindquist E.A."/>
            <person name="Grimwood J."/>
            <person name="Barry K."/>
            <person name="Rokhsar D.S."/>
            <person name="Schmutz J."/>
            <person name="Stiller J.W."/>
            <person name="Grossman A.R."/>
            <person name="Prochnik S.E."/>
        </authorList>
    </citation>
    <scope>NUCLEOTIDE SEQUENCE [LARGE SCALE GENOMIC DNA]</scope>
    <source>
        <strain evidence="2">4086291</strain>
    </source>
</reference>
<keyword evidence="3" id="KW-1185">Reference proteome</keyword>
<proteinExistence type="predicted"/>
<feature type="region of interest" description="Disordered" evidence="1">
    <location>
        <begin position="1"/>
        <end position="39"/>
    </location>
</feature>
<name>A0A1X6NLB5_PORUM</name>
<dbReference type="AlphaFoldDB" id="A0A1X6NLB5"/>
<gene>
    <name evidence="2" type="ORF">BU14_1622s0002</name>
</gene>
<evidence type="ECO:0000313" key="3">
    <source>
        <dbReference type="Proteomes" id="UP000218209"/>
    </source>
</evidence>
<evidence type="ECO:0000313" key="2">
    <source>
        <dbReference type="EMBL" id="OSX69320.1"/>
    </source>
</evidence>
<feature type="compositionally biased region" description="Basic residues" evidence="1">
    <location>
        <begin position="132"/>
        <end position="144"/>
    </location>
</feature>
<accession>A0A1X6NLB5</accession>
<sequence length="170" mass="19964">MRGEGVKKRPRRRRQPVAPLLHLPRLRKHGHRGEGGRHQVGAPRRRLLLPSAVGGVCVGAVATRRRCRRGRRARVEQPPRARPQQLRVRLVAHRQAGEELPLEQIRRREARPRPLAHHLREQREVVREHRRGVVAHKGRRRVGRQRCDQGDLGRRRRRGRRDDGLLEERL</sequence>
<feature type="compositionally biased region" description="Basic and acidic residues" evidence="1">
    <location>
        <begin position="160"/>
        <end position="170"/>
    </location>
</feature>
<protein>
    <submittedName>
        <fullName evidence="2">Uncharacterized protein</fullName>
    </submittedName>
</protein>
<organism evidence="2 3">
    <name type="scientific">Porphyra umbilicalis</name>
    <name type="common">Purple laver</name>
    <name type="synonym">Red alga</name>
    <dbReference type="NCBI Taxonomy" id="2786"/>
    <lineage>
        <taxon>Eukaryota</taxon>
        <taxon>Rhodophyta</taxon>
        <taxon>Bangiophyceae</taxon>
        <taxon>Bangiales</taxon>
        <taxon>Bangiaceae</taxon>
        <taxon>Porphyra</taxon>
    </lineage>
</organism>
<dbReference type="Proteomes" id="UP000218209">
    <property type="component" value="Unassembled WGS sequence"/>
</dbReference>
<feature type="region of interest" description="Disordered" evidence="1">
    <location>
        <begin position="132"/>
        <end position="170"/>
    </location>
</feature>
<dbReference type="EMBL" id="KV919619">
    <property type="protein sequence ID" value="OSX69320.1"/>
    <property type="molecule type" value="Genomic_DNA"/>
</dbReference>
<evidence type="ECO:0000256" key="1">
    <source>
        <dbReference type="SAM" id="MobiDB-lite"/>
    </source>
</evidence>